<dbReference type="Proteomes" id="UP001501821">
    <property type="component" value="Unassembled WGS sequence"/>
</dbReference>
<feature type="chain" id="PRO_5045785382" description="GH16 domain-containing protein" evidence="2">
    <location>
        <begin position="32"/>
        <end position="543"/>
    </location>
</feature>
<feature type="region of interest" description="Disordered" evidence="1">
    <location>
        <begin position="261"/>
        <end position="294"/>
    </location>
</feature>
<dbReference type="InterPro" id="IPR013320">
    <property type="entry name" value="ConA-like_dom_sf"/>
</dbReference>
<feature type="domain" description="GH16" evidence="3">
    <location>
        <begin position="258"/>
        <end position="522"/>
    </location>
</feature>
<feature type="compositionally biased region" description="Low complexity" evidence="1">
    <location>
        <begin position="276"/>
        <end position="286"/>
    </location>
</feature>
<sequence>MPGEPTRHFVTAHRRLRLLTLLCLVATWAAATLVAADLGSARQTASLNVSLDKYYAGQGLRFSGSLGRTGRQAVWLEFNMNRPGDAWTKIEGTRHTTDASGHFSFSHPAPAMYNISLRVNSPSGPTPGHLFHAVDELMTVGIRPASGHWSAQVGGSGYVDFRSYPAVAGDPFVVTVDTSPDGGPVLAGRTVALQQRVSAKTWKSVGSGTVGANGLVTFRQTVDTAGVVVYRARADAWRKAGSRIGWNPSFPTYVYVHDRSGHGPSPKVAAADGRTPSARPAAPAPALRGSTATSAGQRFTWGEPLFDFGYEWGESLTDAPFRGKRERGSWRETSTGSGRVGRHNGGMFFESSFGTVGPRDAGSGDFGTTTATLTGNAATFGRWEVRMRAWDLADAGDDYHVRAELVPANQVKGACARAITVADFTPDGHEVGFGASAGRRSWAARKTGVAIEQQAHSYGAEVTGTHITWFLDGTPIGTLRSPDAIPGVPLTLRLSLVGDGTSEMRHTYAGADWIRAWDLTRGHPVTSGLLSLVLHILHGVSGC</sequence>
<gene>
    <name evidence="4" type="ORF">GCM10022242_05110</name>
</gene>
<accession>A0ABP7HUP0</accession>
<feature type="region of interest" description="Disordered" evidence="1">
    <location>
        <begin position="323"/>
        <end position="344"/>
    </location>
</feature>
<reference evidence="5" key="1">
    <citation type="journal article" date="2019" name="Int. J. Syst. Evol. Microbiol.">
        <title>The Global Catalogue of Microorganisms (GCM) 10K type strain sequencing project: providing services to taxonomists for standard genome sequencing and annotation.</title>
        <authorList>
            <consortium name="The Broad Institute Genomics Platform"/>
            <consortium name="The Broad Institute Genome Sequencing Center for Infectious Disease"/>
            <person name="Wu L."/>
            <person name="Ma J."/>
        </authorList>
    </citation>
    <scope>NUCLEOTIDE SEQUENCE [LARGE SCALE GENOMIC DNA]</scope>
    <source>
        <strain evidence="5">JCM 16953</strain>
    </source>
</reference>
<evidence type="ECO:0000256" key="1">
    <source>
        <dbReference type="SAM" id="MobiDB-lite"/>
    </source>
</evidence>
<keyword evidence="5" id="KW-1185">Reference proteome</keyword>
<evidence type="ECO:0000313" key="5">
    <source>
        <dbReference type="Proteomes" id="UP001501821"/>
    </source>
</evidence>
<protein>
    <recommendedName>
        <fullName evidence="3">GH16 domain-containing protein</fullName>
    </recommendedName>
</protein>
<keyword evidence="2" id="KW-0732">Signal</keyword>
<dbReference type="Gene3D" id="2.60.120.200">
    <property type="match status" value="1"/>
</dbReference>
<dbReference type="EMBL" id="BAABAH010000001">
    <property type="protein sequence ID" value="GAA3804850.1"/>
    <property type="molecule type" value="Genomic_DNA"/>
</dbReference>
<evidence type="ECO:0000313" key="4">
    <source>
        <dbReference type="EMBL" id="GAA3804850.1"/>
    </source>
</evidence>
<comment type="caution">
    <text evidence="4">The sequence shown here is derived from an EMBL/GenBank/DDBJ whole genome shotgun (WGS) entry which is preliminary data.</text>
</comment>
<dbReference type="InterPro" id="IPR000757">
    <property type="entry name" value="Beta-glucanase-like"/>
</dbReference>
<feature type="signal peptide" evidence="2">
    <location>
        <begin position="1"/>
        <end position="31"/>
    </location>
</feature>
<evidence type="ECO:0000256" key="2">
    <source>
        <dbReference type="SAM" id="SignalP"/>
    </source>
</evidence>
<evidence type="ECO:0000259" key="3">
    <source>
        <dbReference type="PROSITE" id="PS51762"/>
    </source>
</evidence>
<organism evidence="4 5">
    <name type="scientific">Nocardioides panacisoli</name>
    <dbReference type="NCBI Taxonomy" id="627624"/>
    <lineage>
        <taxon>Bacteria</taxon>
        <taxon>Bacillati</taxon>
        <taxon>Actinomycetota</taxon>
        <taxon>Actinomycetes</taxon>
        <taxon>Propionibacteriales</taxon>
        <taxon>Nocardioidaceae</taxon>
        <taxon>Nocardioides</taxon>
    </lineage>
</organism>
<name>A0ABP7HUP0_9ACTN</name>
<proteinExistence type="predicted"/>
<dbReference type="SUPFAM" id="SSF49899">
    <property type="entry name" value="Concanavalin A-like lectins/glucanases"/>
    <property type="match status" value="1"/>
</dbReference>
<dbReference type="PROSITE" id="PS51762">
    <property type="entry name" value="GH16_2"/>
    <property type="match status" value="1"/>
</dbReference>